<keyword evidence="7" id="KW-1185">Reference proteome</keyword>
<dbReference type="AlphaFoldDB" id="A0AAQ3KB53"/>
<dbReference type="GO" id="GO:0032050">
    <property type="term" value="F:clathrin heavy chain binding"/>
    <property type="evidence" value="ECO:0007669"/>
    <property type="project" value="TreeGrafter"/>
</dbReference>
<dbReference type="GO" id="GO:0000149">
    <property type="term" value="F:SNARE binding"/>
    <property type="evidence" value="ECO:0007669"/>
    <property type="project" value="TreeGrafter"/>
</dbReference>
<dbReference type="SUPFAM" id="SSF89009">
    <property type="entry name" value="GAT-like domain"/>
    <property type="match status" value="1"/>
</dbReference>
<dbReference type="EMBL" id="CP136892">
    <property type="protein sequence ID" value="WOL02396.1"/>
    <property type="molecule type" value="Genomic_DNA"/>
</dbReference>
<organism evidence="6 7">
    <name type="scientific">Canna indica</name>
    <name type="common">Indian-shot</name>
    <dbReference type="NCBI Taxonomy" id="4628"/>
    <lineage>
        <taxon>Eukaryota</taxon>
        <taxon>Viridiplantae</taxon>
        <taxon>Streptophyta</taxon>
        <taxon>Embryophyta</taxon>
        <taxon>Tracheophyta</taxon>
        <taxon>Spermatophyta</taxon>
        <taxon>Magnoliopsida</taxon>
        <taxon>Liliopsida</taxon>
        <taxon>Zingiberales</taxon>
        <taxon>Cannaceae</taxon>
        <taxon>Canna</taxon>
    </lineage>
</organism>
<dbReference type="SUPFAM" id="SSF48464">
    <property type="entry name" value="ENTH/VHS domain"/>
    <property type="match status" value="1"/>
</dbReference>
<dbReference type="InterPro" id="IPR013809">
    <property type="entry name" value="ENTH"/>
</dbReference>
<dbReference type="GO" id="GO:0006900">
    <property type="term" value="P:vesicle budding from membrane"/>
    <property type="evidence" value="ECO:0007669"/>
    <property type="project" value="TreeGrafter"/>
</dbReference>
<dbReference type="GO" id="GO:0005905">
    <property type="term" value="C:clathrin-coated pit"/>
    <property type="evidence" value="ECO:0007669"/>
    <property type="project" value="TreeGrafter"/>
</dbReference>
<evidence type="ECO:0000313" key="6">
    <source>
        <dbReference type="EMBL" id="WOL02396.1"/>
    </source>
</evidence>
<dbReference type="GO" id="GO:0005546">
    <property type="term" value="F:phosphatidylinositol-4,5-bisphosphate binding"/>
    <property type="evidence" value="ECO:0007669"/>
    <property type="project" value="TreeGrafter"/>
</dbReference>
<sequence>MVINAKSKLLAALGSSKGRKKKPAQPSSSTSSGILAGIELAVEQCTALHDDCDIDKYVHELLFLVSNAPLSVTFLSRRIANRLATTRDPAVALRTLVLVHRLLRGGDRRFEEDMGELWYSSSGEFEVDLAWCSSADMGFDHSFLISYSAFLQERMGWIINHAGMLEPIEPLPESKQGEGSESILHRLSRCQMFLDRTMECLPHEDSSSSCSSQVIMQSALCIILRESFRVYDSFCDGVMTILNSFFELKKKSLKDSAIDVLKEACIQTPRLHQFYEDCKRRDLGKMLDYPFVRVITREHVSTVQGYCSPLEISEHEDEIELGIDVEGSDASRTIFSGKLETKISKVWVGFDEEDS</sequence>
<dbReference type="GO" id="GO:0030136">
    <property type="term" value="C:clathrin-coated vesicle"/>
    <property type="evidence" value="ECO:0007669"/>
    <property type="project" value="UniProtKB-SubCell"/>
</dbReference>
<dbReference type="Pfam" id="PF07651">
    <property type="entry name" value="ANTH"/>
    <property type="match status" value="1"/>
</dbReference>
<dbReference type="InterPro" id="IPR045192">
    <property type="entry name" value="AP180-like"/>
</dbReference>
<dbReference type="InterPro" id="IPR014712">
    <property type="entry name" value="ANTH_dom_sf"/>
</dbReference>
<evidence type="ECO:0000256" key="4">
    <source>
        <dbReference type="ARBA" id="ARBA00023329"/>
    </source>
</evidence>
<dbReference type="GO" id="GO:0005794">
    <property type="term" value="C:Golgi apparatus"/>
    <property type="evidence" value="ECO:0007669"/>
    <property type="project" value="UniProtKB-SubCell"/>
</dbReference>
<evidence type="ECO:0000256" key="1">
    <source>
        <dbReference type="ARBA" id="ARBA00004132"/>
    </source>
</evidence>
<dbReference type="Gene3D" id="1.20.58.150">
    <property type="entry name" value="ANTH domain"/>
    <property type="match status" value="1"/>
</dbReference>
<comment type="subcellular location">
    <subcellularLocation>
        <location evidence="1">Cytoplasmic vesicle</location>
        <location evidence="1">Clathrin-coated vesicle</location>
    </subcellularLocation>
    <subcellularLocation>
        <location evidence="2">Golgi apparatus</location>
    </subcellularLocation>
</comment>
<reference evidence="6 7" key="1">
    <citation type="submission" date="2023-10" db="EMBL/GenBank/DDBJ databases">
        <title>Chromosome-scale genome assembly provides insights into flower coloration mechanisms of Canna indica.</title>
        <authorList>
            <person name="Li C."/>
        </authorList>
    </citation>
    <scope>NUCLEOTIDE SEQUENCE [LARGE SCALE GENOMIC DNA]</scope>
    <source>
        <tissue evidence="6">Flower</tissue>
    </source>
</reference>
<keyword evidence="4" id="KW-0968">Cytoplasmic vesicle</keyword>
<dbReference type="InterPro" id="IPR008942">
    <property type="entry name" value="ENTH_VHS"/>
</dbReference>
<evidence type="ECO:0000256" key="2">
    <source>
        <dbReference type="ARBA" id="ARBA00004555"/>
    </source>
</evidence>
<dbReference type="GO" id="GO:0005545">
    <property type="term" value="F:1-phosphatidylinositol binding"/>
    <property type="evidence" value="ECO:0007669"/>
    <property type="project" value="InterPro"/>
</dbReference>
<dbReference type="PANTHER" id="PTHR22951">
    <property type="entry name" value="CLATHRIN ASSEMBLY PROTEIN"/>
    <property type="match status" value="1"/>
</dbReference>
<evidence type="ECO:0000259" key="5">
    <source>
        <dbReference type="PROSITE" id="PS50942"/>
    </source>
</evidence>
<dbReference type="Proteomes" id="UP001327560">
    <property type="component" value="Chromosome 3"/>
</dbReference>
<dbReference type="PROSITE" id="PS50942">
    <property type="entry name" value="ENTH"/>
    <property type="match status" value="1"/>
</dbReference>
<dbReference type="GO" id="GO:0048268">
    <property type="term" value="P:clathrin coat assembly"/>
    <property type="evidence" value="ECO:0007669"/>
    <property type="project" value="InterPro"/>
</dbReference>
<name>A0AAQ3KB53_9LILI</name>
<feature type="domain" description="ENTH" evidence="5">
    <location>
        <begin position="30"/>
        <end position="165"/>
    </location>
</feature>
<dbReference type="GO" id="GO:0072583">
    <property type="term" value="P:clathrin-dependent endocytosis"/>
    <property type="evidence" value="ECO:0007669"/>
    <property type="project" value="InterPro"/>
</dbReference>
<evidence type="ECO:0000256" key="3">
    <source>
        <dbReference type="ARBA" id="ARBA00023034"/>
    </source>
</evidence>
<dbReference type="InterPro" id="IPR011417">
    <property type="entry name" value="ANTH_dom"/>
</dbReference>
<gene>
    <name evidence="6" type="ORF">Cni_G11115</name>
</gene>
<evidence type="ECO:0000313" key="7">
    <source>
        <dbReference type="Proteomes" id="UP001327560"/>
    </source>
</evidence>
<protein>
    <submittedName>
        <fullName evidence="6">Clathrin assembly protein</fullName>
    </submittedName>
</protein>
<accession>A0AAQ3KB53</accession>
<dbReference type="Gene3D" id="1.25.40.90">
    <property type="match status" value="1"/>
</dbReference>
<dbReference type="PANTHER" id="PTHR22951:SF70">
    <property type="entry name" value="OS11G0244600 PROTEIN"/>
    <property type="match status" value="1"/>
</dbReference>
<proteinExistence type="predicted"/>
<keyword evidence="3" id="KW-0333">Golgi apparatus</keyword>